<feature type="region of interest" description="Disordered" evidence="1">
    <location>
        <begin position="1"/>
        <end position="22"/>
    </location>
</feature>
<dbReference type="InterPro" id="IPR010282">
    <property type="entry name" value="Uncharacterised_HutD/Ves"/>
</dbReference>
<accession>A0ABN3Q6P2</accession>
<evidence type="ECO:0000256" key="1">
    <source>
        <dbReference type="SAM" id="MobiDB-lite"/>
    </source>
</evidence>
<comment type="caution">
    <text evidence="2">The sequence shown here is derived from an EMBL/GenBank/DDBJ whole genome shotgun (WGS) entry which is preliminary data.</text>
</comment>
<keyword evidence="3" id="KW-1185">Reference proteome</keyword>
<dbReference type="SUPFAM" id="SSF51182">
    <property type="entry name" value="RmlC-like cupins"/>
    <property type="match status" value="1"/>
</dbReference>
<dbReference type="PANTHER" id="PTHR37943:SF1">
    <property type="entry name" value="PROTEIN VES"/>
    <property type="match status" value="1"/>
</dbReference>
<dbReference type="EMBL" id="BAAARJ010000008">
    <property type="protein sequence ID" value="GAA2614171.1"/>
    <property type="molecule type" value="Genomic_DNA"/>
</dbReference>
<dbReference type="Proteomes" id="UP001501447">
    <property type="component" value="Unassembled WGS sequence"/>
</dbReference>
<dbReference type="Pfam" id="PF05962">
    <property type="entry name" value="HutD"/>
    <property type="match status" value="1"/>
</dbReference>
<proteinExistence type="predicted"/>
<dbReference type="PANTHER" id="PTHR37943">
    <property type="entry name" value="PROTEIN VES"/>
    <property type="match status" value="1"/>
</dbReference>
<gene>
    <name evidence="2" type="ORF">GCM10009863_29900</name>
</gene>
<name>A0ABN3Q6P2_9ACTN</name>
<dbReference type="Gene3D" id="2.60.120.10">
    <property type="entry name" value="Jelly Rolls"/>
    <property type="match status" value="1"/>
</dbReference>
<feature type="compositionally biased region" description="Basic and acidic residues" evidence="1">
    <location>
        <begin position="1"/>
        <end position="16"/>
    </location>
</feature>
<dbReference type="InterPro" id="IPR014710">
    <property type="entry name" value="RmlC-like_jellyroll"/>
</dbReference>
<evidence type="ECO:0000313" key="2">
    <source>
        <dbReference type="EMBL" id="GAA2614171.1"/>
    </source>
</evidence>
<evidence type="ECO:0000313" key="3">
    <source>
        <dbReference type="Proteomes" id="UP001501447"/>
    </source>
</evidence>
<protein>
    <recommendedName>
        <fullName evidence="4">HutD-family protein</fullName>
    </recommendedName>
</protein>
<dbReference type="InterPro" id="IPR011051">
    <property type="entry name" value="RmlC_Cupin_sf"/>
</dbReference>
<reference evidence="2 3" key="1">
    <citation type="journal article" date="2019" name="Int. J. Syst. Evol. Microbiol.">
        <title>The Global Catalogue of Microorganisms (GCM) 10K type strain sequencing project: providing services to taxonomists for standard genome sequencing and annotation.</title>
        <authorList>
            <consortium name="The Broad Institute Genomics Platform"/>
            <consortium name="The Broad Institute Genome Sequencing Center for Infectious Disease"/>
            <person name="Wu L."/>
            <person name="Ma J."/>
        </authorList>
    </citation>
    <scope>NUCLEOTIDE SEQUENCE [LARGE SCALE GENOMIC DNA]</scope>
    <source>
        <strain evidence="2 3">JCM 16373</strain>
    </source>
</reference>
<sequence length="94" mass="10409">MTARRREWSREERSNDPGENEVSVMVPSVLRWADRPRMPWKNGSGSTREVAAQPVGSRLADFDWRVSVADVGGDGPFSPFPGVDRVITLIDAPA</sequence>
<evidence type="ECO:0008006" key="4">
    <source>
        <dbReference type="Google" id="ProtNLM"/>
    </source>
</evidence>
<organism evidence="2 3">
    <name type="scientific">Streptomyces axinellae</name>
    <dbReference type="NCBI Taxonomy" id="552788"/>
    <lineage>
        <taxon>Bacteria</taxon>
        <taxon>Bacillati</taxon>
        <taxon>Actinomycetota</taxon>
        <taxon>Actinomycetes</taxon>
        <taxon>Kitasatosporales</taxon>
        <taxon>Streptomycetaceae</taxon>
        <taxon>Streptomyces</taxon>
    </lineage>
</organism>